<evidence type="ECO:0000313" key="1">
    <source>
        <dbReference type="EMBL" id="KAF5855277.1"/>
    </source>
</evidence>
<comment type="caution">
    <text evidence="1">The sequence shown here is derived from an EMBL/GenBank/DDBJ whole genome shotgun (WGS) entry which is preliminary data.</text>
</comment>
<organism evidence="1 2">
    <name type="scientific">Petromyces alliaceus</name>
    <name type="common">Aspergillus alliaceus</name>
    <dbReference type="NCBI Taxonomy" id="209559"/>
    <lineage>
        <taxon>Eukaryota</taxon>
        <taxon>Fungi</taxon>
        <taxon>Dikarya</taxon>
        <taxon>Ascomycota</taxon>
        <taxon>Pezizomycotina</taxon>
        <taxon>Eurotiomycetes</taxon>
        <taxon>Eurotiomycetidae</taxon>
        <taxon>Eurotiales</taxon>
        <taxon>Aspergillaceae</taxon>
        <taxon>Aspergillus</taxon>
        <taxon>Aspergillus subgen. Circumdati</taxon>
    </lineage>
</organism>
<sequence length="85" mass="9661">MVYTVADFDNPQVREAANPSTIGEWYYGPVPYTNVDWTPPEDKWLLSISMYRRYLCQSYSRASANPNTANISNTKLAASQNALKH</sequence>
<dbReference type="EMBL" id="SPNV01000463">
    <property type="protein sequence ID" value="KAF5855277.1"/>
    <property type="molecule type" value="Genomic_DNA"/>
</dbReference>
<protein>
    <submittedName>
        <fullName evidence="1">Uncharacterized protein</fullName>
    </submittedName>
</protein>
<accession>A0A8H5ZT78</accession>
<gene>
    <name evidence="1" type="ORF">ETB97_009538</name>
</gene>
<proteinExistence type="predicted"/>
<reference evidence="1 2" key="1">
    <citation type="submission" date="2019-04" db="EMBL/GenBank/DDBJ databases">
        <title>Aspergillus burnettii sp. nov., novel species from soil in southeast Queensland.</title>
        <authorList>
            <person name="Gilchrist C.L.M."/>
            <person name="Pitt J.I."/>
            <person name="Lange L."/>
            <person name="Lacey H.J."/>
            <person name="Vuong D."/>
            <person name="Midgley D.J."/>
            <person name="Greenfield P."/>
            <person name="Bradbury M."/>
            <person name="Lacey E."/>
            <person name="Busk P.K."/>
            <person name="Pilgaard B."/>
            <person name="Chooi Y.H."/>
            <person name="Piggott A.M."/>
        </authorList>
    </citation>
    <scope>NUCLEOTIDE SEQUENCE [LARGE SCALE GENOMIC DNA]</scope>
    <source>
        <strain evidence="1 2">FRR 5400</strain>
    </source>
</reference>
<evidence type="ECO:0000313" key="2">
    <source>
        <dbReference type="Proteomes" id="UP000541154"/>
    </source>
</evidence>
<keyword evidence="2" id="KW-1185">Reference proteome</keyword>
<dbReference type="AlphaFoldDB" id="A0A8H5ZT78"/>
<dbReference type="Proteomes" id="UP000541154">
    <property type="component" value="Unassembled WGS sequence"/>
</dbReference>
<name>A0A8H5ZT78_PETAA</name>